<evidence type="ECO:0000256" key="1">
    <source>
        <dbReference type="SAM" id="MobiDB-lite"/>
    </source>
</evidence>
<protein>
    <submittedName>
        <fullName evidence="2">Uncharacterized protein</fullName>
    </submittedName>
</protein>
<gene>
    <name evidence="2" type="ORF">SDC9_154020</name>
</gene>
<proteinExistence type="predicted"/>
<reference evidence="2" key="1">
    <citation type="submission" date="2019-08" db="EMBL/GenBank/DDBJ databases">
        <authorList>
            <person name="Kucharzyk K."/>
            <person name="Murdoch R.W."/>
            <person name="Higgins S."/>
            <person name="Loffler F."/>
        </authorList>
    </citation>
    <scope>NUCLEOTIDE SEQUENCE</scope>
</reference>
<organism evidence="2">
    <name type="scientific">bioreactor metagenome</name>
    <dbReference type="NCBI Taxonomy" id="1076179"/>
    <lineage>
        <taxon>unclassified sequences</taxon>
        <taxon>metagenomes</taxon>
        <taxon>ecological metagenomes</taxon>
    </lineage>
</organism>
<accession>A0A645F274</accession>
<name>A0A645F274_9ZZZZ</name>
<sequence>MAGRRPDLVVKRDRAGKHPERPPPADPLPFRRIAGQFRRDALRAIRHRKPRTVLHRGPGIEAVEPESMGVAGAVDQQRTVPDRALAGTEFGIVVIGTAGIIQKGNPGKEGDQCVFAPVIMRKLPGEIGNVKCGVAIVRHSDGQSAQRQQPGCRSCRQSVAQRFKQRIGTQRIGVVDGQRQAVGTPVKRQRTGGLLHPFPGRFAGSVPQLSGHRQIISSVPEHERMIRR</sequence>
<dbReference type="AlphaFoldDB" id="A0A645F274"/>
<dbReference type="EMBL" id="VSSQ01052705">
    <property type="protein sequence ID" value="MPN06763.1"/>
    <property type="molecule type" value="Genomic_DNA"/>
</dbReference>
<feature type="region of interest" description="Disordered" evidence="1">
    <location>
        <begin position="1"/>
        <end position="30"/>
    </location>
</feature>
<feature type="compositionally biased region" description="Basic and acidic residues" evidence="1">
    <location>
        <begin position="1"/>
        <end position="23"/>
    </location>
</feature>
<comment type="caution">
    <text evidence="2">The sequence shown here is derived from an EMBL/GenBank/DDBJ whole genome shotgun (WGS) entry which is preliminary data.</text>
</comment>
<evidence type="ECO:0000313" key="2">
    <source>
        <dbReference type="EMBL" id="MPN06763.1"/>
    </source>
</evidence>